<dbReference type="EMBL" id="QOKY01000135">
    <property type="protein sequence ID" value="RMZ56633.1"/>
    <property type="molecule type" value="Genomic_DNA"/>
</dbReference>
<evidence type="ECO:0000313" key="6">
    <source>
        <dbReference type="Proteomes" id="UP000279271"/>
    </source>
</evidence>
<feature type="transmembrane region" description="Helical" evidence="1">
    <location>
        <begin position="150"/>
        <end position="168"/>
    </location>
</feature>
<dbReference type="InterPro" id="IPR009305">
    <property type="entry name" value="Mpo1-like"/>
</dbReference>
<organism evidence="3 5">
    <name type="scientific">Auxenochlorella protothecoides</name>
    <name type="common">Green microalga</name>
    <name type="synonym">Chlorella protothecoides</name>
    <dbReference type="NCBI Taxonomy" id="3075"/>
    <lineage>
        <taxon>Eukaryota</taxon>
        <taxon>Viridiplantae</taxon>
        <taxon>Chlorophyta</taxon>
        <taxon>core chlorophytes</taxon>
        <taxon>Trebouxiophyceae</taxon>
        <taxon>Chlorellales</taxon>
        <taxon>Chlorellaceae</taxon>
        <taxon>Auxenochlorella</taxon>
    </lineage>
</organism>
<gene>
    <name evidence="4" type="ORF">APUTEX25_002722</name>
    <name evidence="3" type="ORF">F751_4789</name>
    <name evidence="2" type="ORF">g.7648</name>
</gene>
<dbReference type="GO" id="GO:0005783">
    <property type="term" value="C:endoplasmic reticulum"/>
    <property type="evidence" value="ECO:0007669"/>
    <property type="project" value="TreeGrafter"/>
</dbReference>
<dbReference type="GeneID" id="23616180"/>
<proteinExistence type="predicted"/>
<dbReference type="EMBL" id="GDKF01010501">
    <property type="protein sequence ID" value="JAT68121.1"/>
    <property type="molecule type" value="Transcribed_RNA"/>
</dbReference>
<reference evidence="4" key="5">
    <citation type="submission" date="2018-11" db="EMBL/GenBank/DDBJ databases">
        <title>Characterization of plant carbon substrate utilization by Auxenochlorella protothecoides.</title>
        <authorList>
            <person name="Vogler B.W."/>
            <person name="Starkenburg S.R."/>
            <person name="Sudasinghe N."/>
            <person name="Schambach J.Y."/>
            <person name="Rollin J.A."/>
            <person name="Pattathil S."/>
            <person name="Barry A.N."/>
        </authorList>
    </citation>
    <scope>NUCLEOTIDE SEQUENCE [LARGE SCALE GENOMIC DNA]</scope>
    <source>
        <strain evidence="4">UTEX 25</strain>
    </source>
</reference>
<evidence type="ECO:0000313" key="3">
    <source>
        <dbReference type="EMBL" id="KFM26296.1"/>
    </source>
</evidence>
<evidence type="ECO:0000256" key="1">
    <source>
        <dbReference type="SAM" id="Phobius"/>
    </source>
</evidence>
<dbReference type="Pfam" id="PF06127">
    <property type="entry name" value="Mpo1-like"/>
    <property type="match status" value="1"/>
</dbReference>
<protein>
    <submittedName>
        <fullName evidence="3">Putative endoplasmic reticulum membrane protein</fullName>
    </submittedName>
</protein>
<dbReference type="PANTHER" id="PTHR28026:SF9">
    <property type="entry name" value="2-HYDROXY-PALMITIC ACID DIOXYGENASE MPO1"/>
    <property type="match status" value="1"/>
</dbReference>
<keyword evidence="5" id="KW-1185">Reference proteome</keyword>
<dbReference type="Proteomes" id="UP000028924">
    <property type="component" value="Unassembled WGS sequence"/>
</dbReference>
<dbReference type="EMBL" id="KL662127">
    <property type="protein sequence ID" value="KFM26296.1"/>
    <property type="molecule type" value="Genomic_DNA"/>
</dbReference>
<reference evidence="3 5" key="1">
    <citation type="journal article" date="2014" name="BMC Genomics">
        <title>Oil accumulation mechanisms of the oleaginous microalga Chlorella protothecoides revealed through its genome, transcriptomes, and proteomes.</title>
        <authorList>
            <person name="Gao C."/>
            <person name="Wang Y."/>
            <person name="Shen Y."/>
            <person name="Yan D."/>
            <person name="He X."/>
            <person name="Dai J."/>
            <person name="Wu Q."/>
        </authorList>
    </citation>
    <scope>NUCLEOTIDE SEQUENCE [LARGE SCALE GENOMIC DNA]</scope>
    <source>
        <strain evidence="3 5">0710</strain>
    </source>
</reference>
<dbReference type="eggNOG" id="KOG3292">
    <property type="taxonomic scope" value="Eukaryota"/>
</dbReference>
<dbReference type="KEGG" id="apro:F751_4789"/>
<dbReference type="OrthoDB" id="2124888at2759"/>
<feature type="transmembrane region" description="Helical" evidence="1">
    <location>
        <begin position="64"/>
        <end position="84"/>
    </location>
</feature>
<reference evidence="4" key="4">
    <citation type="submission" date="2018-10" db="EMBL/GenBank/DDBJ databases">
        <authorList>
            <person name="Hovde B."/>
            <person name="Zhang X."/>
        </authorList>
    </citation>
    <scope>NUCLEOTIDE SEQUENCE [LARGE SCALE GENOMIC DNA]</scope>
    <source>
        <strain evidence="4">UTEX 25</strain>
    </source>
</reference>
<dbReference type="AlphaFoldDB" id="A0A087SKP2"/>
<dbReference type="RefSeq" id="XP_011399192.1">
    <property type="nucleotide sequence ID" value="XM_011400890.1"/>
</dbReference>
<feature type="transmembrane region" description="Helical" evidence="1">
    <location>
        <begin position="25"/>
        <end position="44"/>
    </location>
</feature>
<keyword evidence="1" id="KW-0472">Membrane</keyword>
<dbReference type="GO" id="GO:0046521">
    <property type="term" value="P:sphingoid catabolic process"/>
    <property type="evidence" value="ECO:0007669"/>
    <property type="project" value="TreeGrafter"/>
</dbReference>
<dbReference type="Proteomes" id="UP000279271">
    <property type="component" value="Unassembled WGS sequence"/>
</dbReference>
<keyword evidence="1" id="KW-1133">Transmembrane helix</keyword>
<dbReference type="PANTHER" id="PTHR28026">
    <property type="entry name" value="DUF962 DOMAIN PROTEIN (AFU_ORTHOLOGUE AFUA_8G05310)"/>
    <property type="match status" value="1"/>
</dbReference>
<accession>A0A087SKP2</accession>
<evidence type="ECO:0000313" key="4">
    <source>
        <dbReference type="EMBL" id="RMZ56633.1"/>
    </source>
</evidence>
<feature type="transmembrane region" description="Helical" evidence="1">
    <location>
        <begin position="121"/>
        <end position="138"/>
    </location>
</feature>
<reference evidence="6" key="3">
    <citation type="journal article" date="2018" name="Algal Res.">
        <title>Characterization of plant carbon substrate utilization by Auxenochlorella protothecoides.</title>
        <authorList>
            <person name="Vogler B.W."/>
            <person name="Starkenburg S.R."/>
            <person name="Sudasinghe N."/>
            <person name="Schambach J.Y."/>
            <person name="Rollin J.A."/>
            <person name="Pattathil S."/>
            <person name="Barry A.N."/>
        </authorList>
    </citation>
    <scope>NUCLEOTIDE SEQUENCE [LARGE SCALE GENOMIC DNA]</scope>
    <source>
        <strain evidence="6">UTEX 25</strain>
    </source>
</reference>
<name>A0A087SKP2_AUXPR</name>
<sequence length="207" mass="23681">MGIDCNLRDQLTFYGSFHANKWNQLIHFVFVPVIFWSFLVWLAYTPELIAYDVYKHLPSGTPAWALTVARYLSFNGAFVITALYGTYYTVLDAFAGLSWSLCVGLPAWAGAVAFRTRVPNAWAWAILIHVLSWVMQILPGHIWAEKRRPALLTSFFQSVVLAPLFVWYELLFLLGYRPQLYADINARIQRNVAEYRAAQRPLLASGQ</sequence>
<evidence type="ECO:0000313" key="2">
    <source>
        <dbReference type="EMBL" id="JAT68121.1"/>
    </source>
</evidence>
<reference evidence="2" key="2">
    <citation type="submission" date="2015-08" db="EMBL/GenBank/DDBJ databases">
        <authorList>
            <person name="Babu N.S."/>
            <person name="Beckwith C.J."/>
            <person name="Beseler K.G."/>
            <person name="Brison A."/>
            <person name="Carone J.V."/>
            <person name="Caskin T.P."/>
            <person name="Diamond M."/>
            <person name="Durham M.E."/>
            <person name="Foxe J.M."/>
            <person name="Go M."/>
            <person name="Henderson B.A."/>
            <person name="Jones I.B."/>
            <person name="McGettigan J.A."/>
            <person name="Micheletti S.J."/>
            <person name="Nasrallah M.E."/>
            <person name="Ortiz D."/>
            <person name="Piller C.R."/>
            <person name="Privatt S.R."/>
            <person name="Schneider S.L."/>
            <person name="Sharp S."/>
            <person name="Smith T.C."/>
            <person name="Stanton J.D."/>
            <person name="Ullery H.E."/>
            <person name="Wilson R.J."/>
            <person name="Serrano M.G."/>
            <person name="Buck G."/>
            <person name="Lee V."/>
            <person name="Wang Y."/>
            <person name="Carvalho R."/>
            <person name="Voegtly L."/>
            <person name="Shi R."/>
            <person name="Duckworth R."/>
            <person name="Johnson A."/>
            <person name="Loviza R."/>
            <person name="Walstead R."/>
            <person name="Shah Z."/>
            <person name="Kiflezghi M."/>
            <person name="Wade K."/>
            <person name="Ball S.L."/>
            <person name="Bradley K.W."/>
            <person name="Asai D.J."/>
            <person name="Bowman C.A."/>
            <person name="Russell D.A."/>
            <person name="Pope W.H."/>
            <person name="Jacobs-Sera D."/>
            <person name="Hendrix R.W."/>
            <person name="Hatfull G.F."/>
        </authorList>
    </citation>
    <scope>NUCLEOTIDE SEQUENCE</scope>
</reference>
<dbReference type="GO" id="GO:0016020">
    <property type="term" value="C:membrane"/>
    <property type="evidence" value="ECO:0007669"/>
    <property type="project" value="GOC"/>
</dbReference>
<evidence type="ECO:0000313" key="5">
    <source>
        <dbReference type="Proteomes" id="UP000028924"/>
    </source>
</evidence>
<feature type="transmembrane region" description="Helical" evidence="1">
    <location>
        <begin position="91"/>
        <end position="109"/>
    </location>
</feature>
<keyword evidence="1" id="KW-0812">Transmembrane</keyword>